<comment type="similarity">
    <text evidence="13">Belongs to the phosphatidylserine decarboxylase family. PSD-B subfamily. Eukaryotic type I sub-subfamily.</text>
</comment>
<comment type="caution">
    <text evidence="16">The sequence shown here is derived from an EMBL/GenBank/DDBJ whole genome shotgun (WGS) entry which is preliminary data.</text>
</comment>
<protein>
    <recommendedName>
        <fullName evidence="13">Phosphatidylserine decarboxylase proenzyme, mitochondrial</fullName>
        <ecNumber evidence="13">4.1.1.65</ecNumber>
    </recommendedName>
    <component>
        <recommendedName>
            <fullName evidence="13">Phosphatidylserine decarboxylase beta chain</fullName>
        </recommendedName>
    </component>
    <component>
        <recommendedName>
            <fullName evidence="13">Phosphatidylserine decarboxylase alpha chain</fullName>
        </recommendedName>
    </component>
</protein>
<keyword evidence="2 13" id="KW-0444">Lipid biosynthesis</keyword>
<comment type="subcellular location">
    <molecule>Phosphatidylserine decarboxylase alpha chain</molecule>
    <subcellularLocation>
        <location evidence="13">Mitochondrion inner membrane</location>
        <topology evidence="13">Peripheral membrane protein</topology>
        <orientation evidence="13">Intermembrane side</orientation>
    </subcellularLocation>
    <text evidence="13">Anchored to the mitochondrial inner membrane through its interaction with the integral membrane beta chain.</text>
</comment>
<gene>
    <name evidence="16" type="ORF">CLODIP_2_CD04668</name>
</gene>
<feature type="topological domain" description="Mitochondrial matrix" evidence="13">
    <location>
        <begin position="1"/>
        <end position="82"/>
    </location>
</feature>
<feature type="signal peptide" evidence="15">
    <location>
        <begin position="1"/>
        <end position="17"/>
    </location>
</feature>
<keyword evidence="13" id="KW-0496">Mitochondrion</keyword>
<keyword evidence="13" id="KW-0865">Zymogen</keyword>
<keyword evidence="6 13" id="KW-0443">Lipid metabolism</keyword>
<dbReference type="Pfam" id="PF02666">
    <property type="entry name" value="PS_Dcarbxylase"/>
    <property type="match status" value="1"/>
</dbReference>
<feature type="topological domain" description="Mitochondrial intermembrane" evidence="13">
    <location>
        <begin position="102"/>
        <end position="438"/>
    </location>
</feature>
<name>A0A8S1D513_9INSE</name>
<feature type="chain" id="PRO_5035979925" description="Phosphatidylserine decarboxylase alpha chain" evidence="13">
    <location>
        <begin position="391"/>
        <end position="438"/>
    </location>
</feature>
<evidence type="ECO:0000256" key="10">
    <source>
        <dbReference type="ARBA" id="ARBA00023264"/>
    </source>
</evidence>
<keyword evidence="11 13" id="KW-0670">Pyruvate</keyword>
<keyword evidence="5 13" id="KW-1133">Transmembrane helix</keyword>
<comment type="catalytic activity">
    <reaction evidence="13">
        <text>a 1,2-diacyl-sn-glycero-3-phospho-L-serine + H(+) = a 1,2-diacyl-sn-glycero-3-phosphoethanolamine + CO2</text>
        <dbReference type="Rhea" id="RHEA:20828"/>
        <dbReference type="ChEBI" id="CHEBI:15378"/>
        <dbReference type="ChEBI" id="CHEBI:16526"/>
        <dbReference type="ChEBI" id="CHEBI:57262"/>
        <dbReference type="ChEBI" id="CHEBI:64612"/>
        <dbReference type="EC" id="4.1.1.65"/>
    </reaction>
</comment>
<feature type="chain" id="PRO_5035979926" description="Phosphatidylserine decarboxylase beta chain" evidence="13">
    <location>
        <begin position="1"/>
        <end position="390"/>
    </location>
</feature>
<evidence type="ECO:0000256" key="5">
    <source>
        <dbReference type="ARBA" id="ARBA00022989"/>
    </source>
</evidence>
<dbReference type="InterPro" id="IPR033661">
    <property type="entry name" value="PSD_type1_euk"/>
</dbReference>
<dbReference type="AlphaFoldDB" id="A0A8S1D513"/>
<organism evidence="16 17">
    <name type="scientific">Cloeon dipterum</name>
    <dbReference type="NCBI Taxonomy" id="197152"/>
    <lineage>
        <taxon>Eukaryota</taxon>
        <taxon>Metazoa</taxon>
        <taxon>Ecdysozoa</taxon>
        <taxon>Arthropoda</taxon>
        <taxon>Hexapoda</taxon>
        <taxon>Insecta</taxon>
        <taxon>Pterygota</taxon>
        <taxon>Palaeoptera</taxon>
        <taxon>Ephemeroptera</taxon>
        <taxon>Pisciforma</taxon>
        <taxon>Baetidae</taxon>
        <taxon>Cloeon</taxon>
    </lineage>
</organism>
<dbReference type="InterPro" id="IPR033177">
    <property type="entry name" value="PSD-B"/>
</dbReference>
<evidence type="ECO:0000256" key="12">
    <source>
        <dbReference type="ARBA" id="ARBA00045136"/>
    </source>
</evidence>
<evidence type="ECO:0000256" key="14">
    <source>
        <dbReference type="SAM" id="MobiDB-lite"/>
    </source>
</evidence>
<dbReference type="NCBIfam" id="TIGR00163">
    <property type="entry name" value="PS_decarb"/>
    <property type="match status" value="1"/>
</dbReference>
<keyword evidence="13" id="KW-0999">Mitochondrion inner membrane</keyword>
<evidence type="ECO:0000256" key="3">
    <source>
        <dbReference type="ARBA" id="ARBA00022692"/>
    </source>
</evidence>
<keyword evidence="7 13" id="KW-0472">Membrane</keyword>
<comment type="subunit">
    <text evidence="13">Heterodimer of a large membrane-associated beta subunit and a small pyruvoyl-containing alpha subunit.</text>
</comment>
<feature type="active site" description="Charge relay system; for autoendoproteolytic cleavage activity" evidence="13">
    <location>
        <position position="391"/>
    </location>
</feature>
<keyword evidence="3 13" id="KW-0812">Transmembrane</keyword>
<evidence type="ECO:0000256" key="13">
    <source>
        <dbReference type="HAMAP-Rule" id="MF_03208"/>
    </source>
</evidence>
<dbReference type="PANTHER" id="PTHR10067">
    <property type="entry name" value="PHOSPHATIDYLSERINE DECARBOXYLASE"/>
    <property type="match status" value="1"/>
</dbReference>
<keyword evidence="17" id="KW-1185">Reference proteome</keyword>
<dbReference type="GO" id="GO:0004609">
    <property type="term" value="F:phosphatidylserine decarboxylase activity"/>
    <property type="evidence" value="ECO:0007669"/>
    <property type="project" value="UniProtKB-UniRule"/>
</dbReference>
<comment type="PTM">
    <text evidence="13">Is synthesized initially as an inactive proenzyme. Formation of the active enzyme involves a self-maturation process in which the active site pyruvoyl group is generated from an internal serine residue via an autocatalytic post-translational modification. Two non-identical subunits are generated from the proenzyme in this reaction, and the pyruvate is formed at the N-terminus of the alpha chain, which is derived from the carboxyl end of the proenzyme. The autoendoproteolytic cleavage occurs by a canonical serine protease mechanism, in which the side chain hydroxyl group of the serine supplies its oxygen atom to form the C-terminus of the beta chain, while the remainder of the serine residue undergoes an oxidative deamination to produce ammonia and the pyruvoyl prosthetic group on the alpha chain. During this reaction, the Ser that is part of the protease active site of the proenzyme becomes the pyruvoyl prosthetic group, which constitutes an essential element of the active site of the mature decarboxylase.</text>
</comment>
<keyword evidence="4 13" id="KW-0210">Decarboxylase</keyword>
<feature type="region of interest" description="Disordered" evidence="14">
    <location>
        <begin position="416"/>
        <end position="438"/>
    </location>
</feature>
<sequence length="438" mass="49929">MCLQWLLLCLLATAVSAPSHAPASLVILCSSGYRCSLQPVLLSPLRVTPPAPSRVNITRPVSGNGLPTKGEGGWRSTAYRYLTLPVGVGISLLAVFQWRSFKRRLEDEVVEHAKDWQITCYRLIPLRAISRTVGWFMERELPEFIRPSLYSLYAKYYKCNLNEVREPDLKTYARFSDFFCRRLKDGVRPIHPSDPLVSPADGKIMQAGPVTCSKEECKEKIKEVKGVDYSLESFIGDPSWISEKQWGRSTLSRRLLHHESGTRLYNSVIYLNPGDYHRFHSPTDFRVNFRRHFQGELFSVNPLVARWIPELFSLNERAMYVGSWKHGFFSMTAVGATNVGSIRVFCDDQLRTNQPRWPRQQQRHKDTYLGPTQEGVNVKKGELFGEFRFGSTIVLLFEAPDDFHLQHSVSQNIRVGQPMSVSDPDAPAEVTPAHNHTD</sequence>
<dbReference type="OrthoDB" id="4330at2759"/>
<evidence type="ECO:0000313" key="17">
    <source>
        <dbReference type="Proteomes" id="UP000494165"/>
    </source>
</evidence>
<dbReference type="GO" id="GO:0016540">
    <property type="term" value="P:protein autoprocessing"/>
    <property type="evidence" value="ECO:0007669"/>
    <property type="project" value="UniProtKB-UniRule"/>
</dbReference>
<accession>A0A8S1D513</accession>
<comment type="function">
    <text evidence="12">Catalyzes the formation of phosphatidylethanolamine (PtdEtn) from phosphatidylserine (PtdSer). Plays a central role in phospholipid metabolism and in the interorganelle trafficking of phosphatidylserine. May be involved in lipid droplet biogenesis at the endoplasmic reticulum membrane.</text>
</comment>
<comment type="cofactor">
    <cofactor evidence="13">
        <name>pyruvate</name>
        <dbReference type="ChEBI" id="CHEBI:15361"/>
    </cofactor>
    <text evidence="13">Binds 1 pyruvoyl group covalently per subunit.</text>
</comment>
<comment type="pathway">
    <text evidence="1">Lipid metabolism.</text>
</comment>
<evidence type="ECO:0000256" key="15">
    <source>
        <dbReference type="SAM" id="SignalP"/>
    </source>
</evidence>
<dbReference type="EMBL" id="CADEPI010000109">
    <property type="protein sequence ID" value="CAB3375253.1"/>
    <property type="molecule type" value="Genomic_DNA"/>
</dbReference>
<evidence type="ECO:0000256" key="1">
    <source>
        <dbReference type="ARBA" id="ARBA00005189"/>
    </source>
</evidence>
<comment type="subcellular location">
    <molecule>Phosphatidylserine decarboxylase beta chain</molecule>
    <subcellularLocation>
        <location evidence="13">Mitochondrion inner membrane</location>
        <topology evidence="13">Single-pass membrane protein</topology>
        <orientation evidence="13">Intermembrane side</orientation>
    </subcellularLocation>
</comment>
<evidence type="ECO:0000256" key="4">
    <source>
        <dbReference type="ARBA" id="ARBA00022793"/>
    </source>
</evidence>
<comment type="pathway">
    <text evidence="13">Phospholipid metabolism; phosphatidylethanolamine biosynthesis; phosphatidylethanolamine from CDP-diacylglycerol: step 2/2.</text>
</comment>
<feature type="modified residue" description="Pyruvic acid (Ser); by autocatalysis" evidence="13">
    <location>
        <position position="391"/>
    </location>
</feature>
<dbReference type="EC" id="4.1.1.65" evidence="13"/>
<dbReference type="GO" id="GO:0005743">
    <property type="term" value="C:mitochondrial inner membrane"/>
    <property type="evidence" value="ECO:0007669"/>
    <property type="project" value="UniProtKB-SubCell"/>
</dbReference>
<dbReference type="PANTHER" id="PTHR10067:SF6">
    <property type="entry name" value="PHOSPHATIDYLSERINE DECARBOXYLASE PROENZYME, MITOCHONDRIAL"/>
    <property type="match status" value="1"/>
</dbReference>
<feature type="chain" id="PRO_5035935466" description="Phosphatidylserine decarboxylase proenzyme, mitochondrial" evidence="15">
    <location>
        <begin position="18"/>
        <end position="438"/>
    </location>
</feature>
<evidence type="ECO:0000256" key="2">
    <source>
        <dbReference type="ARBA" id="ARBA00022516"/>
    </source>
</evidence>
<dbReference type="GO" id="GO:0006646">
    <property type="term" value="P:phosphatidylethanolamine biosynthetic process"/>
    <property type="evidence" value="ECO:0007669"/>
    <property type="project" value="UniProtKB-UniRule"/>
</dbReference>
<evidence type="ECO:0000256" key="11">
    <source>
        <dbReference type="ARBA" id="ARBA00023317"/>
    </source>
</evidence>
<keyword evidence="10 13" id="KW-1208">Phospholipid metabolism</keyword>
<feature type="active site" description="Charge relay system; for autoendoproteolytic cleavage activity" evidence="13">
    <location>
        <position position="280"/>
    </location>
</feature>
<proteinExistence type="inferred from homology"/>
<keyword evidence="8 13" id="KW-0594">Phospholipid biosynthesis</keyword>
<dbReference type="HAMAP" id="MF_03208">
    <property type="entry name" value="PS_decarb_PSD_B_type1_euk"/>
    <property type="match status" value="1"/>
</dbReference>
<evidence type="ECO:0000256" key="6">
    <source>
        <dbReference type="ARBA" id="ARBA00023098"/>
    </source>
</evidence>
<feature type="active site" description="Schiff-base intermediate with substrate; via pyruvic acid; for decarboxylase activity" evidence="13">
    <location>
        <position position="391"/>
    </location>
</feature>
<feature type="site" description="Cleavage (non-hydrolytic); by autocatalysis" evidence="13">
    <location>
        <begin position="390"/>
        <end position="391"/>
    </location>
</feature>
<evidence type="ECO:0000313" key="16">
    <source>
        <dbReference type="EMBL" id="CAB3375253.1"/>
    </source>
</evidence>
<dbReference type="Proteomes" id="UP000494165">
    <property type="component" value="Unassembled WGS sequence"/>
</dbReference>
<dbReference type="InterPro" id="IPR003817">
    <property type="entry name" value="PS_Dcarbxylase"/>
</dbReference>
<evidence type="ECO:0000256" key="8">
    <source>
        <dbReference type="ARBA" id="ARBA00023209"/>
    </source>
</evidence>
<evidence type="ECO:0000256" key="9">
    <source>
        <dbReference type="ARBA" id="ARBA00023239"/>
    </source>
</evidence>
<keyword evidence="9 13" id="KW-0456">Lyase</keyword>
<reference evidence="16 17" key="1">
    <citation type="submission" date="2020-04" db="EMBL/GenBank/DDBJ databases">
        <authorList>
            <person name="Alioto T."/>
            <person name="Alioto T."/>
            <person name="Gomez Garrido J."/>
        </authorList>
    </citation>
    <scope>NUCLEOTIDE SEQUENCE [LARGE SCALE GENOMIC DNA]</scope>
</reference>
<keyword evidence="15" id="KW-0732">Signal</keyword>
<evidence type="ECO:0000256" key="7">
    <source>
        <dbReference type="ARBA" id="ARBA00023136"/>
    </source>
</evidence>
<feature type="active site" description="Charge relay system; for autoendoproteolytic cleavage activity" evidence="13">
    <location>
        <position position="201"/>
    </location>
</feature>